<keyword evidence="4" id="KW-1185">Reference proteome</keyword>
<reference evidence="1 3" key="1">
    <citation type="submission" date="2020-06" db="EMBL/GenBank/DDBJ databases">
        <title>Anoxygenic phototrophic Chloroflexota member uses a Type I reaction center.</title>
        <authorList>
            <person name="Tsuji J.M."/>
            <person name="Shaw N.A."/>
            <person name="Nagashima S."/>
            <person name="Venkiteswaran J."/>
            <person name="Schiff S.L."/>
            <person name="Hanada S."/>
            <person name="Tank M."/>
            <person name="Neufeld J.D."/>
        </authorList>
    </citation>
    <scope>NUCLEOTIDE SEQUENCE [LARGE SCALE GENOMIC DNA]</scope>
    <source>
        <strain evidence="1">L227-S17</strain>
    </source>
</reference>
<dbReference type="AlphaFoldDB" id="A0A8T7M3J7"/>
<accession>A0A8T7M3J7</accession>
<protein>
    <submittedName>
        <fullName evidence="1">Uncharacterized protein</fullName>
    </submittedName>
</protein>
<evidence type="ECO:0000313" key="2">
    <source>
        <dbReference type="EMBL" id="WJW65484.1"/>
    </source>
</evidence>
<reference evidence="2" key="2">
    <citation type="journal article" date="2024" name="Nature">
        <title>Anoxygenic phototroph of the Chloroflexota uses a type I reaction centre.</title>
        <authorList>
            <person name="Tsuji J.M."/>
            <person name="Shaw N.A."/>
            <person name="Nagashima S."/>
            <person name="Venkiteswaran J.J."/>
            <person name="Schiff S.L."/>
            <person name="Watanabe T."/>
            <person name="Fukui M."/>
            <person name="Hanada S."/>
            <person name="Tank M."/>
            <person name="Neufeld J.D."/>
        </authorList>
    </citation>
    <scope>NUCLEOTIDE SEQUENCE</scope>
    <source>
        <strain evidence="2">L227-S17</strain>
    </source>
</reference>
<proteinExistence type="predicted"/>
<dbReference type="RefSeq" id="WP_341467368.1">
    <property type="nucleotide sequence ID" value="NZ_CP128399.1"/>
</dbReference>
<gene>
    <name evidence="1" type="ORF">HXX08_09525</name>
    <name evidence="2" type="ORF">OZ401_001249</name>
</gene>
<evidence type="ECO:0000313" key="3">
    <source>
        <dbReference type="Proteomes" id="UP000521676"/>
    </source>
</evidence>
<evidence type="ECO:0000313" key="1">
    <source>
        <dbReference type="EMBL" id="NWJ46105.1"/>
    </source>
</evidence>
<sequence>MERDEFISQVLSTIDEAEVMTIFFPNLSKALVVDTRVGLSDKPLVRVMNQVNSMEERMGILEKMRPTLGRVRSIAGIPWTKSIRSLKENEIISRLEKRLQLSGLQPFESKQVCEEAFNKLQEIERNQWADLIKGQSVMYKTIWETPSL</sequence>
<organism evidence="1 3">
    <name type="scientific">Candidatus Chlorohelix allophototropha</name>
    <dbReference type="NCBI Taxonomy" id="3003348"/>
    <lineage>
        <taxon>Bacteria</taxon>
        <taxon>Bacillati</taxon>
        <taxon>Chloroflexota</taxon>
        <taxon>Chloroflexia</taxon>
        <taxon>Candidatus Chloroheliales</taxon>
        <taxon>Candidatus Chloroheliaceae</taxon>
        <taxon>Candidatus Chlorohelix</taxon>
    </lineage>
</organism>
<dbReference type="Proteomes" id="UP000521676">
    <property type="component" value="Unassembled WGS sequence"/>
</dbReference>
<evidence type="ECO:0000313" key="4">
    <source>
        <dbReference type="Proteomes" id="UP001431572"/>
    </source>
</evidence>
<dbReference type="EMBL" id="JACATZ010000001">
    <property type="protein sequence ID" value="NWJ46105.1"/>
    <property type="molecule type" value="Genomic_DNA"/>
</dbReference>
<dbReference type="Proteomes" id="UP001431572">
    <property type="component" value="Chromosome 1"/>
</dbReference>
<dbReference type="EMBL" id="CP128399">
    <property type="protein sequence ID" value="WJW65484.1"/>
    <property type="molecule type" value="Genomic_DNA"/>
</dbReference>
<name>A0A8T7M3J7_9CHLR</name>